<dbReference type="InterPro" id="IPR016035">
    <property type="entry name" value="Acyl_Trfase/lysoPLipase"/>
</dbReference>
<dbReference type="InterPro" id="IPR013968">
    <property type="entry name" value="PKS_KR"/>
</dbReference>
<dbReference type="InterPro" id="IPR001227">
    <property type="entry name" value="Ac_transferase_dom_sf"/>
</dbReference>
<dbReference type="SUPFAM" id="SSF51735">
    <property type="entry name" value="NAD(P)-binding Rossmann-fold domains"/>
    <property type="match status" value="3"/>
</dbReference>
<dbReference type="SMART" id="SM00825">
    <property type="entry name" value="PKS_KS"/>
    <property type="match status" value="1"/>
</dbReference>
<dbReference type="InterPro" id="IPR049551">
    <property type="entry name" value="PKS_DH_C"/>
</dbReference>
<dbReference type="CDD" id="cd00833">
    <property type="entry name" value="PKS"/>
    <property type="match status" value="1"/>
</dbReference>
<dbReference type="InterPro" id="IPR013154">
    <property type="entry name" value="ADH-like_N"/>
</dbReference>
<name>A0ABW7PEL8_9ACTN</name>
<dbReference type="PROSITE" id="PS52004">
    <property type="entry name" value="KS3_2"/>
    <property type="match status" value="1"/>
</dbReference>
<dbReference type="SUPFAM" id="SSF52151">
    <property type="entry name" value="FabD/lysophospholipase-like"/>
    <property type="match status" value="1"/>
</dbReference>
<reference evidence="13 14" key="1">
    <citation type="submission" date="2024-03" db="EMBL/GenBank/DDBJ databases">
        <title>Whole genome sequencing of Streptomyces racemochromogenes, to identify antimicrobial biosynthetic gene clusters.</title>
        <authorList>
            <person name="Suryawanshi P."/>
            <person name="Krishnaraj P.U."/>
            <person name="Arun Y.P."/>
            <person name="Suryawanshi M.P."/>
            <person name="Rakshit O."/>
        </authorList>
    </citation>
    <scope>NUCLEOTIDE SEQUENCE [LARGE SCALE GENOMIC DNA]</scope>
    <source>
        <strain evidence="13 14">AUDT626</strain>
    </source>
</reference>
<dbReference type="Gene3D" id="3.90.180.10">
    <property type="entry name" value="Medium-chain alcohol dehydrogenases, catalytic domain"/>
    <property type="match status" value="1"/>
</dbReference>
<dbReference type="Gene3D" id="3.30.70.3290">
    <property type="match status" value="1"/>
</dbReference>
<keyword evidence="3" id="KW-0597">Phosphoprotein</keyword>
<dbReference type="PROSITE" id="PS50075">
    <property type="entry name" value="CARRIER"/>
    <property type="match status" value="1"/>
</dbReference>
<dbReference type="SMART" id="SM00826">
    <property type="entry name" value="PKS_DH"/>
    <property type="match status" value="1"/>
</dbReference>
<comment type="caution">
    <text evidence="13">The sequence shown here is derived from an EMBL/GenBank/DDBJ whole genome shotgun (WGS) entry which is preliminary data.</text>
</comment>
<evidence type="ECO:0000256" key="8">
    <source>
        <dbReference type="PROSITE-ProRule" id="PRU01363"/>
    </source>
</evidence>
<feature type="active site" description="Proton acceptor; for dehydratase activity" evidence="8">
    <location>
        <position position="968"/>
    </location>
</feature>
<dbReference type="SMART" id="SM00829">
    <property type="entry name" value="PKS_ER"/>
    <property type="match status" value="1"/>
</dbReference>
<dbReference type="InterPro" id="IPR016036">
    <property type="entry name" value="Malonyl_transacylase_ACP-bd"/>
</dbReference>
<evidence type="ECO:0000256" key="7">
    <source>
        <dbReference type="ARBA" id="ARBA00023315"/>
    </source>
</evidence>
<evidence type="ECO:0000256" key="2">
    <source>
        <dbReference type="ARBA" id="ARBA00022450"/>
    </source>
</evidence>
<dbReference type="InterPro" id="IPR055123">
    <property type="entry name" value="SpnB-like_Rossmann"/>
</dbReference>
<feature type="region of interest" description="C-terminal hotdog fold" evidence="8">
    <location>
        <begin position="1106"/>
        <end position="1247"/>
    </location>
</feature>
<evidence type="ECO:0000259" key="10">
    <source>
        <dbReference type="PROSITE" id="PS50075"/>
    </source>
</evidence>
<keyword evidence="6" id="KW-0511">Multifunctional enzyme</keyword>
<feature type="domain" description="Carrier" evidence="10">
    <location>
        <begin position="2061"/>
        <end position="2136"/>
    </location>
</feature>
<feature type="region of interest" description="Disordered" evidence="9">
    <location>
        <begin position="1042"/>
        <end position="1091"/>
    </location>
</feature>
<feature type="domain" description="PKS/mFAS DH" evidence="12">
    <location>
        <begin position="936"/>
        <end position="1247"/>
    </location>
</feature>
<dbReference type="InterPro" id="IPR049552">
    <property type="entry name" value="PKS_DH_N"/>
</dbReference>
<evidence type="ECO:0000256" key="4">
    <source>
        <dbReference type="ARBA" id="ARBA00022679"/>
    </source>
</evidence>
<evidence type="ECO:0000259" key="12">
    <source>
        <dbReference type="PROSITE" id="PS52019"/>
    </source>
</evidence>
<dbReference type="InterPro" id="IPR032821">
    <property type="entry name" value="PKS_assoc"/>
</dbReference>
<sequence>MTNDNGAEVLDYLRRTSIELIETRKRLQELTDAAAEPIAVVGVACRYPGGVGSPEELWDLVRAGADVVSDFPQDRHWDLEGLYDPDPDHPGTCYTRSGGFLDGAGDFDAEFFEINPREALAADPQQRLLLETSWESLERAGIDPHTLRGSDTGVFAGIAYFGYGNHHHTPEVIAGYAQTGSLLSVASGRVAYTLGLEGPAVSTDTACSSSLVTVHQAVQSLRQGECSLALAGGVTVMATPQVFREFARQRGLSPDGRCKAFADAADGTGFAEGVGMLVLERLSDARRAGRRIWAVIRGSAVNQDGASNGLTAPSGPAQQRVIRAALANARVRADEVDVVEAHGTGTTLGDPIEAQALLATYGQDREPGNPLWLGSLKSNIGHTQAAAGVGGIIKTIMAMRHGVMPATLHVDRPSTHVDWSAGAVELLTEAREWTTAPGRPRRAGVSGFGASGTNAHLILEQAPEEDAPEPAERVPAGAVGLLPWVLSARSEQALRAQAERLRAFAADDPGAGPAAVAASLVSRRSAFEHRAVVLGRDREGLLDALASLAAGTENPAVVTGAATEGGGGTVFMFPGQGARWTGVARDLCAAFPVFAEALDEVCARFDVHLPFPLKPLLLADEPEGADRTDVMQPALFALQVALYRTLTRFGPRPDRLIGHSVGEIAAAHVAGALDLDTATRIVAARGRTMQAVTERGAMLAVRASEAEVRALLAPYARTGVAAVNGPDSVVVSGLREEVHDLRDRLVADGRSAKLLPFDHAFHSPLMDPVLEEFAAALPALTAGDGPRIPVVSTLLGREATLRELTSAAHWVDHVRAPVRFHEAVDQARAAGAGVFVEVGPGSTLAGLAKDSFAAEGADAHVIASSRRDRGTAEGLAAALAGLHVRGASVDWAALTGTQPPVDLPTYAFQRRRHWLDFLAGTATADVASAGLSSPHHPLLGASLDHPGTDETVFTGLWSLRTHGWLADHAVFGSAVVPATAYLDLALSAGERLGCPAVTELSLEVPLVLPDEGGVQVRVVAGAPDEDGRRSLDVYARPAGDGAHTGAWTRHAHGTLTPPPAGAEAPALTPAPAGAEGAAPTLAPAPAGAEAPAPAGGPLFAWPPAGAERLPFDGLYESLADRGFDYGPAFRGLREVWRRGEELFALATLPEDARAAAGDGFALHPALTDTVLHAVVVGGVLTVTDEQGWMPFSWSGATLTGTCGPTVRVRLTPSGEGVVALDVADERGRAVARVDALTFRPATADQVRPAGAGGGQPLYALDWVAAPPEPGDGAPAPWGVLGAGDGPAARLAGAGGGDATLYTSLAEVPSGEDAPRHLVLPVDGLVPAGEPGPVPAVGGTAERVLDLVQRFLADERLAGSTLVVLTRRAQATGAAEGVDSLPGASVWGLVRSAQTEHPGRFRLVDVDDEESSRAALPGALRLDEDQLALRDGAYLVPRLAPAPAADLRLEPPARGAYRLGIPRRGTLENLTWVPCPEVEAPLESGQVRIAVRAAGLNFRDVTIALGLIDRTDFDAGLGSEGSGVVLETADDVTAFRPGDRVTGIFPGAFAPVAVADHRLLTHVPDGWSHAEAASVPSTFLTAYYALFHVMRLERGQRILIHAAAGGVGTAAVQLARYAGAEVYATAAPAKWPALRAQGLDDAHLASSRDLDFVRKFLDSTGGRGVDVVLNSLAHAFVDASLELLPGGGHFIEMGKTDIRDGRQVAADHPGVDYRAFDLYGSAGPDALQVMFREVMQLFADGRLRPGPVSVRHVRDARTAFREMSQGRHTGKLVLDLGEDFGGGTVLITGGTGGVGSLVARHLVAERGVRSLVLASRRGPAADGVPALVAELEAAGAAVRVVACDIADRAAVAGLLADLPAGRPLTAVVHAAGVLADGTVESLTPEGLHDVLRAKVAGAVHLDELTRGHTLSAFLLFSALAGTLGTAGQANYAAANGFLDGLAARRRTSGLPGTSLCWGWWEQSSGMTEDLGRADLSRLRRMGIAPMPTPEALALFDAACASDRAVLVPARVDLAALRGGGAPAPLLRGLAEGARPRRARAATAGAAGPVARLGTLPEAEAEAAAVDWVRDQAAVVLGHPAGTAVDADQPFTQLGFDSLTAVELCNRLAAATGLRLPSTLVFNYPTPRELGLHLLGLLRPASGAHDPAPEADPARDAEIREALRTVSIDALRRAGVLEAVLACAKAPARTPGDGAAQPADEAAGADGLAGMDLDALLDLALDEKR</sequence>
<dbReference type="Proteomes" id="UP001610631">
    <property type="component" value="Unassembled WGS sequence"/>
</dbReference>
<dbReference type="PANTHER" id="PTHR43775:SF51">
    <property type="entry name" value="INACTIVE PHENOLPHTHIOCEROL SYNTHESIS POLYKETIDE SYNTHASE TYPE I PKS1-RELATED"/>
    <property type="match status" value="1"/>
</dbReference>
<evidence type="ECO:0000259" key="11">
    <source>
        <dbReference type="PROSITE" id="PS52004"/>
    </source>
</evidence>
<dbReference type="Gene3D" id="3.40.366.10">
    <property type="entry name" value="Malonyl-Coenzyme A Acyl Carrier Protein, domain 2"/>
    <property type="match status" value="1"/>
</dbReference>
<dbReference type="Pfam" id="PF16197">
    <property type="entry name" value="KAsynt_C_assoc"/>
    <property type="match status" value="1"/>
</dbReference>
<dbReference type="InterPro" id="IPR050091">
    <property type="entry name" value="PKS_NRPS_Biosynth_Enz"/>
</dbReference>
<dbReference type="InterPro" id="IPR018201">
    <property type="entry name" value="Ketoacyl_synth_AS"/>
</dbReference>
<dbReference type="InterPro" id="IPR006162">
    <property type="entry name" value="Ppantetheine_attach_site"/>
</dbReference>
<dbReference type="InterPro" id="IPR057326">
    <property type="entry name" value="KR_dom"/>
</dbReference>
<dbReference type="SUPFAM" id="SSF47336">
    <property type="entry name" value="ACP-like"/>
    <property type="match status" value="1"/>
</dbReference>
<evidence type="ECO:0000313" key="14">
    <source>
        <dbReference type="Proteomes" id="UP001610631"/>
    </source>
</evidence>
<dbReference type="SMART" id="SM00823">
    <property type="entry name" value="PKS_PP"/>
    <property type="match status" value="1"/>
</dbReference>
<dbReference type="InterPro" id="IPR014043">
    <property type="entry name" value="Acyl_transferase_dom"/>
</dbReference>
<dbReference type="PROSITE" id="PS52019">
    <property type="entry name" value="PKS_MFAS_DH"/>
    <property type="match status" value="1"/>
</dbReference>
<dbReference type="InterPro" id="IPR020806">
    <property type="entry name" value="PKS_PP-bd"/>
</dbReference>
<dbReference type="Gene3D" id="3.40.50.720">
    <property type="entry name" value="NAD(P)-binding Rossmann-like Domain"/>
    <property type="match status" value="1"/>
</dbReference>
<dbReference type="Pfam" id="PF02801">
    <property type="entry name" value="Ketoacyl-synt_C"/>
    <property type="match status" value="1"/>
</dbReference>
<dbReference type="SUPFAM" id="SSF50129">
    <property type="entry name" value="GroES-like"/>
    <property type="match status" value="1"/>
</dbReference>
<dbReference type="EMBL" id="JBBDHD010000039">
    <property type="protein sequence ID" value="MFH7596839.1"/>
    <property type="molecule type" value="Genomic_DNA"/>
</dbReference>
<organism evidence="13 14">
    <name type="scientific">Streptomyces racemochromogenes</name>
    <dbReference type="NCBI Taxonomy" id="67353"/>
    <lineage>
        <taxon>Bacteria</taxon>
        <taxon>Bacillati</taxon>
        <taxon>Actinomycetota</taxon>
        <taxon>Actinomycetes</taxon>
        <taxon>Kitasatosporales</taxon>
        <taxon>Streptomycetaceae</taxon>
        <taxon>Streptomyces</taxon>
    </lineage>
</organism>
<dbReference type="SMART" id="SM01294">
    <property type="entry name" value="PKS_PP_betabranch"/>
    <property type="match status" value="1"/>
</dbReference>
<keyword evidence="4" id="KW-0808">Transferase</keyword>
<dbReference type="Pfam" id="PF00550">
    <property type="entry name" value="PP-binding"/>
    <property type="match status" value="1"/>
</dbReference>
<comment type="pathway">
    <text evidence="1">Antibiotic biosynthesis.</text>
</comment>
<dbReference type="InterPro" id="IPR009081">
    <property type="entry name" value="PP-bd_ACP"/>
</dbReference>
<keyword evidence="7" id="KW-0012">Acyltransferase</keyword>
<evidence type="ECO:0000256" key="9">
    <source>
        <dbReference type="SAM" id="MobiDB-lite"/>
    </source>
</evidence>
<feature type="region of interest" description="N-terminal hotdog fold" evidence="8">
    <location>
        <begin position="936"/>
        <end position="1062"/>
    </location>
</feature>
<dbReference type="InterPro" id="IPR020843">
    <property type="entry name" value="ER"/>
</dbReference>
<dbReference type="InterPro" id="IPR036291">
    <property type="entry name" value="NAD(P)-bd_dom_sf"/>
</dbReference>
<dbReference type="Pfam" id="PF13602">
    <property type="entry name" value="ADH_zinc_N_2"/>
    <property type="match status" value="1"/>
</dbReference>
<dbReference type="SUPFAM" id="SSF55048">
    <property type="entry name" value="Probable ACP-binding domain of malonyl-CoA ACP transacylase"/>
    <property type="match status" value="1"/>
</dbReference>
<dbReference type="Gene3D" id="1.10.1200.10">
    <property type="entry name" value="ACP-like"/>
    <property type="match status" value="1"/>
</dbReference>
<dbReference type="Pfam" id="PF00698">
    <property type="entry name" value="Acyl_transf_1"/>
    <property type="match status" value="1"/>
</dbReference>
<dbReference type="SMART" id="SM00827">
    <property type="entry name" value="PKS_AT"/>
    <property type="match status" value="1"/>
</dbReference>
<dbReference type="InterPro" id="IPR002364">
    <property type="entry name" value="Quin_OxRdtase/zeta-crystal_CS"/>
</dbReference>
<accession>A0ABW7PEL8</accession>
<dbReference type="CDD" id="cd08956">
    <property type="entry name" value="KR_3_FAS_SDR_x"/>
    <property type="match status" value="1"/>
</dbReference>
<proteinExistence type="predicted"/>
<evidence type="ECO:0000313" key="13">
    <source>
        <dbReference type="EMBL" id="MFH7596839.1"/>
    </source>
</evidence>
<dbReference type="Pfam" id="PF08659">
    <property type="entry name" value="KR"/>
    <property type="match status" value="1"/>
</dbReference>
<dbReference type="InterPro" id="IPR014031">
    <property type="entry name" value="Ketoacyl_synth_C"/>
</dbReference>
<gene>
    <name evidence="13" type="ORF">WDV06_17315</name>
</gene>
<keyword evidence="5" id="KW-0045">Antibiotic biosynthesis</keyword>
<dbReference type="InterPro" id="IPR042104">
    <property type="entry name" value="PKS_dehydratase_sf"/>
</dbReference>
<dbReference type="Gene3D" id="3.40.50.11460">
    <property type="match status" value="1"/>
</dbReference>
<feature type="domain" description="Ketosynthase family 3 (KS3)" evidence="11">
    <location>
        <begin position="35"/>
        <end position="461"/>
    </location>
</feature>
<dbReference type="Gene3D" id="3.10.129.110">
    <property type="entry name" value="Polyketide synthase dehydratase"/>
    <property type="match status" value="1"/>
</dbReference>
<protein>
    <submittedName>
        <fullName evidence="13">SDR family NAD(P)-dependent oxidoreductase</fullName>
    </submittedName>
</protein>
<evidence type="ECO:0000256" key="1">
    <source>
        <dbReference type="ARBA" id="ARBA00004792"/>
    </source>
</evidence>
<dbReference type="PROSITE" id="PS00012">
    <property type="entry name" value="PHOSPHOPANTETHEINE"/>
    <property type="match status" value="1"/>
</dbReference>
<dbReference type="Pfam" id="PF00109">
    <property type="entry name" value="ketoacyl-synt"/>
    <property type="match status" value="1"/>
</dbReference>
<dbReference type="InterPro" id="IPR036736">
    <property type="entry name" value="ACP-like_sf"/>
</dbReference>
<dbReference type="Pfam" id="PF08240">
    <property type="entry name" value="ADH_N"/>
    <property type="match status" value="1"/>
</dbReference>
<feature type="compositionally biased region" description="Low complexity" evidence="9">
    <location>
        <begin position="1061"/>
        <end position="1091"/>
    </location>
</feature>
<dbReference type="SUPFAM" id="SSF53901">
    <property type="entry name" value="Thiolase-like"/>
    <property type="match status" value="1"/>
</dbReference>
<keyword evidence="14" id="KW-1185">Reference proteome</keyword>
<dbReference type="Pfam" id="PF21089">
    <property type="entry name" value="PKS_DH_N"/>
    <property type="match status" value="1"/>
</dbReference>
<dbReference type="PROSITE" id="PS00606">
    <property type="entry name" value="KS3_1"/>
    <property type="match status" value="1"/>
</dbReference>
<dbReference type="InterPro" id="IPR016039">
    <property type="entry name" value="Thiolase-like"/>
</dbReference>
<dbReference type="SMART" id="SM00822">
    <property type="entry name" value="PKS_KR"/>
    <property type="match status" value="1"/>
</dbReference>
<dbReference type="PROSITE" id="PS01162">
    <property type="entry name" value="QOR_ZETA_CRYSTAL"/>
    <property type="match status" value="1"/>
</dbReference>
<dbReference type="InterPro" id="IPR049900">
    <property type="entry name" value="PKS_mFAS_DH"/>
</dbReference>
<dbReference type="Gene3D" id="3.40.47.10">
    <property type="match status" value="1"/>
</dbReference>
<evidence type="ECO:0000256" key="5">
    <source>
        <dbReference type="ARBA" id="ARBA00023194"/>
    </source>
</evidence>
<evidence type="ECO:0000256" key="6">
    <source>
        <dbReference type="ARBA" id="ARBA00023268"/>
    </source>
</evidence>
<dbReference type="PANTHER" id="PTHR43775">
    <property type="entry name" value="FATTY ACID SYNTHASE"/>
    <property type="match status" value="1"/>
</dbReference>
<dbReference type="InterPro" id="IPR011032">
    <property type="entry name" value="GroES-like_sf"/>
</dbReference>
<evidence type="ECO:0000256" key="3">
    <source>
        <dbReference type="ARBA" id="ARBA00022553"/>
    </source>
</evidence>
<feature type="active site" description="Proton donor; for dehydratase activity" evidence="8">
    <location>
        <position position="1168"/>
    </location>
</feature>
<dbReference type="InterPro" id="IPR014030">
    <property type="entry name" value="Ketoacyl_synth_N"/>
</dbReference>
<dbReference type="Pfam" id="PF14765">
    <property type="entry name" value="PS-DH"/>
    <property type="match status" value="1"/>
</dbReference>
<dbReference type="Pfam" id="PF22953">
    <property type="entry name" value="SpnB_Rossmann"/>
    <property type="match status" value="1"/>
</dbReference>
<dbReference type="InterPro" id="IPR020841">
    <property type="entry name" value="PKS_Beta-ketoAc_synthase_dom"/>
</dbReference>
<keyword evidence="2" id="KW-0596">Phosphopantetheine</keyword>
<dbReference type="InterPro" id="IPR020807">
    <property type="entry name" value="PKS_DH"/>
</dbReference>
<dbReference type="CDD" id="cd05195">
    <property type="entry name" value="enoyl_red"/>
    <property type="match status" value="1"/>
</dbReference>